<sequence length="327" mass="37108">MPKKKDVFIIEENLGDLFAPLPAPVPKATSEAERLTIERALATIVRQMEISGNRPRTISDYGIYVKHFEAATGLTFIDEITSDHVYDWLEGMDVSNQTKLTRVKCLKAFLSRCFDNGWIATRFWKKINVKVDGRIKEGATERDIRVLLSVLDLGDFVQLRDATATLLMYKTGIRINTIVLLENKHIDFSAKLLRLDGAIMKNHSELLLPFDDTLCRLLTVLIKQNEAVRRAYGVKNNYVFITKQGGIISNSPTHNNIQKRLNKYAKQYGLKNINPHALRRGFAKSLLNKGANIAQISKALGHSNLAVTTQYLHLDKEEIAENLRKYL</sequence>
<reference evidence="8" key="2">
    <citation type="submission" date="2020-08" db="EMBL/GenBank/DDBJ databases">
        <title>The Agave Microbiome: Exploring the role of microbial communities in plant adaptations to desert environments.</title>
        <authorList>
            <person name="Partida-Martinez L.P."/>
        </authorList>
    </citation>
    <scope>NUCLEOTIDE SEQUENCE [LARGE SCALE GENOMIC DNA]</scope>
    <source>
        <strain evidence="8">AT2.8</strain>
    </source>
</reference>
<dbReference type="Pfam" id="PF00589">
    <property type="entry name" value="Phage_integrase"/>
    <property type="match status" value="1"/>
</dbReference>
<dbReference type="Proteomes" id="UP000548423">
    <property type="component" value="Unassembled WGS sequence"/>
</dbReference>
<evidence type="ECO:0000313" key="7">
    <source>
        <dbReference type="EMBL" id="NYE07315.1"/>
    </source>
</evidence>
<dbReference type="PANTHER" id="PTHR30349:SF64">
    <property type="entry name" value="PROPHAGE INTEGRASE INTD-RELATED"/>
    <property type="match status" value="1"/>
</dbReference>
<evidence type="ECO:0000259" key="5">
    <source>
        <dbReference type="PROSITE" id="PS51898"/>
    </source>
</evidence>
<keyword evidence="3" id="KW-0233">DNA recombination</keyword>
<protein>
    <submittedName>
        <fullName evidence="7">Site-specific recombinase XerD</fullName>
    </submittedName>
</protein>
<comment type="similarity">
    <text evidence="1">Belongs to the 'phage' integrase family.</text>
</comment>
<proteinExistence type="inferred from homology"/>
<dbReference type="PROSITE" id="PS51900">
    <property type="entry name" value="CB"/>
    <property type="match status" value="1"/>
</dbReference>
<dbReference type="GO" id="GO:0003677">
    <property type="term" value="F:DNA binding"/>
    <property type="evidence" value="ECO:0007669"/>
    <property type="project" value="UniProtKB-UniRule"/>
</dbReference>
<dbReference type="InterPro" id="IPR010998">
    <property type="entry name" value="Integrase_recombinase_N"/>
</dbReference>
<evidence type="ECO:0000259" key="6">
    <source>
        <dbReference type="PROSITE" id="PS51900"/>
    </source>
</evidence>
<dbReference type="GO" id="GO:0015074">
    <property type="term" value="P:DNA integration"/>
    <property type="evidence" value="ECO:0007669"/>
    <property type="project" value="InterPro"/>
</dbReference>
<dbReference type="EMBL" id="JACCBX010000008">
    <property type="protein sequence ID" value="NYE07315.1"/>
    <property type="molecule type" value="Genomic_DNA"/>
</dbReference>
<gene>
    <name evidence="7" type="ORF">F4694_004100</name>
</gene>
<dbReference type="Gene3D" id="1.10.443.10">
    <property type="entry name" value="Intergrase catalytic core"/>
    <property type="match status" value="1"/>
</dbReference>
<dbReference type="SUPFAM" id="SSF56349">
    <property type="entry name" value="DNA breaking-rejoining enzymes"/>
    <property type="match status" value="1"/>
</dbReference>
<dbReference type="InterPro" id="IPR044068">
    <property type="entry name" value="CB"/>
</dbReference>
<feature type="domain" description="Tyr recombinase" evidence="5">
    <location>
        <begin position="134"/>
        <end position="324"/>
    </location>
</feature>
<dbReference type="PANTHER" id="PTHR30349">
    <property type="entry name" value="PHAGE INTEGRASE-RELATED"/>
    <property type="match status" value="1"/>
</dbReference>
<dbReference type="AlphaFoldDB" id="A0A852TGT3"/>
<evidence type="ECO:0000313" key="8">
    <source>
        <dbReference type="Proteomes" id="UP000548423"/>
    </source>
</evidence>
<dbReference type="InterPro" id="IPR013762">
    <property type="entry name" value="Integrase-like_cat_sf"/>
</dbReference>
<dbReference type="PROSITE" id="PS51898">
    <property type="entry name" value="TYR_RECOMBINASE"/>
    <property type="match status" value="1"/>
</dbReference>
<evidence type="ECO:0000256" key="4">
    <source>
        <dbReference type="PROSITE-ProRule" id="PRU01248"/>
    </source>
</evidence>
<name>A0A852TGT3_9BACI</name>
<accession>A0A852TGT3</accession>
<comment type="caution">
    <text evidence="7">The sequence shown here is derived from an EMBL/GenBank/DDBJ whole genome shotgun (WGS) entry which is preliminary data.</text>
</comment>
<dbReference type="InterPro" id="IPR002104">
    <property type="entry name" value="Integrase_catalytic"/>
</dbReference>
<organism evidence="7 8">
    <name type="scientific">Neobacillus niacini</name>
    <dbReference type="NCBI Taxonomy" id="86668"/>
    <lineage>
        <taxon>Bacteria</taxon>
        <taxon>Bacillati</taxon>
        <taxon>Bacillota</taxon>
        <taxon>Bacilli</taxon>
        <taxon>Bacillales</taxon>
        <taxon>Bacillaceae</taxon>
        <taxon>Neobacillus</taxon>
    </lineage>
</organism>
<evidence type="ECO:0000256" key="1">
    <source>
        <dbReference type="ARBA" id="ARBA00008857"/>
    </source>
</evidence>
<evidence type="ECO:0000256" key="2">
    <source>
        <dbReference type="ARBA" id="ARBA00023125"/>
    </source>
</evidence>
<dbReference type="InterPro" id="IPR011010">
    <property type="entry name" value="DNA_brk_join_enz"/>
</dbReference>
<evidence type="ECO:0000256" key="3">
    <source>
        <dbReference type="ARBA" id="ARBA00023172"/>
    </source>
</evidence>
<dbReference type="GO" id="GO:0006310">
    <property type="term" value="P:DNA recombination"/>
    <property type="evidence" value="ECO:0007669"/>
    <property type="project" value="UniProtKB-KW"/>
</dbReference>
<reference evidence="8" key="1">
    <citation type="submission" date="2020-07" db="EMBL/GenBank/DDBJ databases">
        <authorList>
            <person name="Partida-Martinez L."/>
            <person name="Huntemann M."/>
            <person name="Clum A."/>
            <person name="Wang J."/>
            <person name="Palaniappan K."/>
            <person name="Ritter S."/>
            <person name="Chen I.-M."/>
            <person name="Stamatis D."/>
            <person name="Reddy T."/>
            <person name="O'Malley R."/>
            <person name="Daum C."/>
            <person name="Shapiro N."/>
            <person name="Ivanova N."/>
            <person name="Kyrpides N."/>
            <person name="Woyke T."/>
        </authorList>
    </citation>
    <scope>NUCLEOTIDE SEQUENCE [LARGE SCALE GENOMIC DNA]</scope>
    <source>
        <strain evidence="8">AT2.8</strain>
    </source>
</reference>
<keyword evidence="2 4" id="KW-0238">DNA-binding</keyword>
<dbReference type="Gene3D" id="1.10.150.130">
    <property type="match status" value="1"/>
</dbReference>
<dbReference type="InterPro" id="IPR050090">
    <property type="entry name" value="Tyrosine_recombinase_XerCD"/>
</dbReference>
<feature type="domain" description="Core-binding (CB)" evidence="6">
    <location>
        <begin position="35"/>
        <end position="114"/>
    </location>
</feature>